<dbReference type="InParanoid" id="A0A409YVI1"/>
<reference evidence="6 7" key="1">
    <citation type="journal article" date="2018" name="Evol. Lett.">
        <title>Horizontal gene cluster transfer increased hallucinogenic mushroom diversity.</title>
        <authorList>
            <person name="Reynolds H.T."/>
            <person name="Vijayakumar V."/>
            <person name="Gluck-Thaler E."/>
            <person name="Korotkin H.B."/>
            <person name="Matheny P.B."/>
            <person name="Slot J.C."/>
        </authorList>
    </citation>
    <scope>NUCLEOTIDE SEQUENCE [LARGE SCALE GENOMIC DNA]</scope>
    <source>
        <strain evidence="6 7">SRW20</strain>
    </source>
</reference>
<feature type="compositionally biased region" description="Acidic residues" evidence="4">
    <location>
        <begin position="436"/>
        <end position="476"/>
    </location>
</feature>
<comment type="subunit">
    <text evidence="3">Tetramer of two alpha and two beta subunits.</text>
</comment>
<dbReference type="OrthoDB" id="2275560at2759"/>
<evidence type="ECO:0000256" key="2">
    <source>
        <dbReference type="ARBA" id="ARBA00045899"/>
    </source>
</evidence>
<dbReference type="Gene3D" id="1.10.1820.10">
    <property type="entry name" value="protein kinase ck2 holoenzyme, chain C, domain 1"/>
    <property type="match status" value="1"/>
</dbReference>
<keyword evidence="5" id="KW-1133">Transmembrane helix</keyword>
<feature type="transmembrane region" description="Helical" evidence="5">
    <location>
        <begin position="113"/>
        <end position="135"/>
    </location>
</feature>
<dbReference type="InterPro" id="IPR035991">
    <property type="entry name" value="Casein_kinase_II_beta-like"/>
</dbReference>
<accession>A0A409YVI1</accession>
<feature type="compositionally biased region" description="Polar residues" evidence="4">
    <location>
        <begin position="360"/>
        <end position="376"/>
    </location>
</feature>
<dbReference type="GO" id="GO:0005956">
    <property type="term" value="C:protein kinase CK2 complex"/>
    <property type="evidence" value="ECO:0007669"/>
    <property type="project" value="UniProtKB-UniRule"/>
</dbReference>
<evidence type="ECO:0000256" key="1">
    <source>
        <dbReference type="ARBA" id="ARBA00006941"/>
    </source>
</evidence>
<dbReference type="InterPro" id="IPR016149">
    <property type="entry name" value="Casein_kin_II_reg-sub_N"/>
</dbReference>
<comment type="function">
    <text evidence="2 3">Regulatory subunit of casein kinase II/CK2. As part of the kinase complex regulates the basal catalytic activity of the alpha subunit a constitutively active serine/threonine-protein kinase that phosphorylates a large number of substrates containing acidic residues C-terminal to the phosphorylated serine or threonine.</text>
</comment>
<feature type="compositionally biased region" description="Polar residues" evidence="4">
    <location>
        <begin position="502"/>
        <end position="517"/>
    </location>
</feature>
<dbReference type="STRING" id="231916.A0A409YVI1"/>
<dbReference type="Proteomes" id="UP000284706">
    <property type="component" value="Unassembled WGS sequence"/>
</dbReference>
<keyword evidence="5" id="KW-0472">Membrane</keyword>
<feature type="region of interest" description="Disordered" evidence="4">
    <location>
        <begin position="434"/>
        <end position="565"/>
    </location>
</feature>
<organism evidence="6 7">
    <name type="scientific">Gymnopilus dilepis</name>
    <dbReference type="NCBI Taxonomy" id="231916"/>
    <lineage>
        <taxon>Eukaryota</taxon>
        <taxon>Fungi</taxon>
        <taxon>Dikarya</taxon>
        <taxon>Basidiomycota</taxon>
        <taxon>Agaricomycotina</taxon>
        <taxon>Agaricomycetes</taxon>
        <taxon>Agaricomycetidae</taxon>
        <taxon>Agaricales</taxon>
        <taxon>Agaricineae</taxon>
        <taxon>Hymenogastraceae</taxon>
        <taxon>Gymnopilus</taxon>
    </lineage>
</organism>
<dbReference type="GO" id="GO:0019887">
    <property type="term" value="F:protein kinase regulator activity"/>
    <property type="evidence" value="ECO:0007669"/>
    <property type="project" value="InterPro"/>
</dbReference>
<evidence type="ECO:0000256" key="4">
    <source>
        <dbReference type="SAM" id="MobiDB-lite"/>
    </source>
</evidence>
<comment type="caution">
    <text evidence="6">The sequence shown here is derived from an EMBL/GenBank/DDBJ whole genome shotgun (WGS) entry which is preliminary data.</text>
</comment>
<keyword evidence="7" id="KW-1185">Reference proteome</keyword>
<dbReference type="EMBL" id="NHYE01000195">
    <property type="protein sequence ID" value="PPR07037.1"/>
    <property type="molecule type" value="Genomic_DNA"/>
</dbReference>
<evidence type="ECO:0000313" key="6">
    <source>
        <dbReference type="EMBL" id="PPR07037.1"/>
    </source>
</evidence>
<proteinExistence type="inferred from homology"/>
<sequence length="565" mass="62740">MAELDKFRTIDLGAEARAIEDQDEAQQAERLERPPSREEGIRPSKIYQPLSFPVLVLLMPASVFGVLARLGIVALMTYGGDSVFPLAYAQALGCLIMGFALRLKEPIGQFYGPFYTALTTVVFSVIVATPLFPAICWPSGLIMDNTVASSTPTSTLTWISWFCSLPGHEYFCEVTEDFIEDDFNLTGLNTMVPFWKEAMEMVLDVEPGVGFLIYCHKMRYGRTYSLTEDEDTSKIPDVSIVESSAEMLYGLVHQRYILTRAGLQAMAEKYESGVFGTCPRVYCVGTNVVPCGRVDIPGQDTVKLFCPNCNDIFVPPSSRFQGVDGAFFGTTFAHLFFQTYRELAPAPFWKAPSAGGSPLSPDSVSGSNGSRTSPFVNPNPHGGQKRAHGYVYVPRIYGFKVSERAKSGPRMQWLRLRPESPEELDMVDWRGRWINEDDEYDDEEEEEEEDRQMEDFDPDAADDDDDEEEEEEEEEGPPSSSLTGGKARQVMGSMPLSHDSLPPTSSPSHSARTSPTSPGAPRTPDDRTRGDFFNPAAFRPSPEGGKVKMVRQWSPRTDWAGTAQV</sequence>
<evidence type="ECO:0000256" key="5">
    <source>
        <dbReference type="SAM" id="Phobius"/>
    </source>
</evidence>
<dbReference type="GO" id="GO:0006359">
    <property type="term" value="P:regulation of transcription by RNA polymerase III"/>
    <property type="evidence" value="ECO:0007669"/>
    <property type="project" value="TreeGrafter"/>
</dbReference>
<dbReference type="AlphaFoldDB" id="A0A409YVI1"/>
<dbReference type="PRINTS" id="PR00472">
    <property type="entry name" value="CASNKINASEII"/>
</dbReference>
<feature type="transmembrane region" description="Helical" evidence="5">
    <location>
        <begin position="82"/>
        <end position="101"/>
    </location>
</feature>
<name>A0A409YVI1_9AGAR</name>
<feature type="transmembrane region" description="Helical" evidence="5">
    <location>
        <begin position="52"/>
        <end position="76"/>
    </location>
</feature>
<dbReference type="InterPro" id="IPR000704">
    <property type="entry name" value="Casein_kinase_II_reg-sub"/>
</dbReference>
<keyword evidence="5" id="KW-0812">Transmembrane</keyword>
<dbReference type="GO" id="GO:0005737">
    <property type="term" value="C:cytoplasm"/>
    <property type="evidence" value="ECO:0007669"/>
    <property type="project" value="TreeGrafter"/>
</dbReference>
<gene>
    <name evidence="6" type="ORF">CVT26_005238</name>
</gene>
<dbReference type="SMART" id="SM01085">
    <property type="entry name" value="CK_II_beta"/>
    <property type="match status" value="1"/>
</dbReference>
<dbReference type="SUPFAM" id="SSF57798">
    <property type="entry name" value="Casein kinase II beta subunit"/>
    <property type="match status" value="1"/>
</dbReference>
<dbReference type="PANTHER" id="PTHR11740:SF0">
    <property type="entry name" value="CASEIN KINASE II SUBUNIT BETA"/>
    <property type="match status" value="1"/>
</dbReference>
<dbReference type="Pfam" id="PF01214">
    <property type="entry name" value="CK_II_beta"/>
    <property type="match status" value="1"/>
</dbReference>
<protein>
    <recommendedName>
        <fullName evidence="3">Casein kinase II subunit beta</fullName>
        <shortName evidence="3">CK II beta</shortName>
    </recommendedName>
</protein>
<feature type="region of interest" description="Disordered" evidence="4">
    <location>
        <begin position="354"/>
        <end position="387"/>
    </location>
</feature>
<dbReference type="Gene3D" id="2.20.25.20">
    <property type="match status" value="1"/>
</dbReference>
<dbReference type="GO" id="GO:0034456">
    <property type="term" value="C:UTP-C complex"/>
    <property type="evidence" value="ECO:0007669"/>
    <property type="project" value="TreeGrafter"/>
</dbReference>
<evidence type="ECO:0000313" key="7">
    <source>
        <dbReference type="Proteomes" id="UP000284706"/>
    </source>
</evidence>
<dbReference type="PANTHER" id="PTHR11740">
    <property type="entry name" value="CASEIN KINASE II SUBUNIT BETA"/>
    <property type="match status" value="1"/>
</dbReference>
<dbReference type="FunFam" id="2.20.25.20:FF:000001">
    <property type="entry name" value="Casein kinase II subunit beta"/>
    <property type="match status" value="1"/>
</dbReference>
<comment type="similarity">
    <text evidence="1 3">Belongs to the casein kinase 2 subunit beta family.</text>
</comment>
<evidence type="ECO:0000256" key="3">
    <source>
        <dbReference type="RuleBase" id="RU361268"/>
    </source>
</evidence>